<dbReference type="EMBL" id="KN846957">
    <property type="protein sequence ID" value="KIW71167.1"/>
    <property type="molecule type" value="Genomic_DNA"/>
</dbReference>
<dbReference type="EMBL" id="KN846957">
    <property type="protein sequence ID" value="KIW71168.1"/>
    <property type="molecule type" value="Genomic_DNA"/>
</dbReference>
<sequence length="107" mass="12006">MRIGPAPPSAQTCPVIEGPPEVLAKVYQGGLQQLPAACRSHSISISSQTIPIQKWTGMVTNYTYLVESFKPINFPPWSSCIETRSTQVRQEHGPRDCCFRFRAKSRR</sequence>
<dbReference type="AlphaFoldDB" id="A0A0D2FS50"/>
<dbReference type="HOGENOM" id="CLU_2209713_0_0_1"/>
<keyword evidence="2" id="KW-1185">Reference proteome</keyword>
<evidence type="ECO:0000313" key="1">
    <source>
        <dbReference type="EMBL" id="KIW71168.1"/>
    </source>
</evidence>
<reference evidence="1 2" key="1">
    <citation type="submission" date="2015-01" db="EMBL/GenBank/DDBJ databases">
        <title>The Genome Sequence of Capronia semiimmersa CBS27337.</title>
        <authorList>
            <consortium name="The Broad Institute Genomics Platform"/>
            <person name="Cuomo C."/>
            <person name="de Hoog S."/>
            <person name="Gorbushina A."/>
            <person name="Stielow B."/>
            <person name="Teixiera M."/>
            <person name="Abouelleil A."/>
            <person name="Chapman S.B."/>
            <person name="Priest M."/>
            <person name="Young S.K."/>
            <person name="Wortman J."/>
            <person name="Nusbaum C."/>
            <person name="Birren B."/>
        </authorList>
    </citation>
    <scope>NUCLEOTIDE SEQUENCE [LARGE SCALE GENOMIC DNA]</scope>
    <source>
        <strain evidence="1 2">CBS 27337</strain>
    </source>
</reference>
<dbReference type="Proteomes" id="UP000054266">
    <property type="component" value="Unassembled WGS sequence"/>
</dbReference>
<proteinExistence type="predicted"/>
<protein>
    <submittedName>
        <fullName evidence="1">Uncharacterized protein</fullName>
    </submittedName>
</protein>
<gene>
    <name evidence="1" type="ORF">PV04_03363</name>
</gene>
<organism evidence="1 2">
    <name type="scientific">Phialophora macrospora</name>
    <dbReference type="NCBI Taxonomy" id="1851006"/>
    <lineage>
        <taxon>Eukaryota</taxon>
        <taxon>Fungi</taxon>
        <taxon>Dikarya</taxon>
        <taxon>Ascomycota</taxon>
        <taxon>Pezizomycotina</taxon>
        <taxon>Eurotiomycetes</taxon>
        <taxon>Chaetothyriomycetidae</taxon>
        <taxon>Chaetothyriales</taxon>
        <taxon>Herpotrichiellaceae</taxon>
        <taxon>Phialophora</taxon>
    </lineage>
</organism>
<accession>A0A0D2FS50</accession>
<name>A0A0D2FS50_9EURO</name>
<evidence type="ECO:0000313" key="2">
    <source>
        <dbReference type="Proteomes" id="UP000054266"/>
    </source>
</evidence>